<evidence type="ECO:0000256" key="1">
    <source>
        <dbReference type="ARBA" id="ARBA00022603"/>
    </source>
</evidence>
<keyword evidence="1" id="KW-0489">Methyltransferase</keyword>
<comment type="similarity">
    <text evidence="4">Belongs to the class I-like SAM-binding methyltransferase superfamily. Cation-independent O-methyltransferase family. COMT subfamily.</text>
</comment>
<dbReference type="InterPro" id="IPR029063">
    <property type="entry name" value="SAM-dependent_MTases_sf"/>
</dbReference>
<dbReference type="FunFam" id="3.40.50.150:FF:000061">
    <property type="entry name" value="Caffeic acid O-methyltransferase"/>
    <property type="match status" value="1"/>
</dbReference>
<evidence type="ECO:0000313" key="8">
    <source>
        <dbReference type="EMBL" id="KAJ9564755.1"/>
    </source>
</evidence>
<dbReference type="InterPro" id="IPR036388">
    <property type="entry name" value="WH-like_DNA-bd_sf"/>
</dbReference>
<protein>
    <submittedName>
        <fullName evidence="8">Uncharacterized protein</fullName>
    </submittedName>
</protein>
<dbReference type="Proteomes" id="UP001172457">
    <property type="component" value="Chromosome 1"/>
</dbReference>
<comment type="caution">
    <text evidence="8">The sequence shown here is derived from an EMBL/GenBank/DDBJ whole genome shotgun (WGS) entry which is preliminary data.</text>
</comment>
<accession>A0AA38WS92</accession>
<dbReference type="GO" id="GO:0008171">
    <property type="term" value="F:O-methyltransferase activity"/>
    <property type="evidence" value="ECO:0007669"/>
    <property type="project" value="InterPro"/>
</dbReference>
<keyword evidence="2" id="KW-0808">Transferase</keyword>
<evidence type="ECO:0000256" key="4">
    <source>
        <dbReference type="ARBA" id="ARBA00034481"/>
    </source>
</evidence>
<dbReference type="FunFam" id="1.10.10.10:FF:000357">
    <property type="entry name" value="Caffeic acid 3-O-methyltransferase"/>
    <property type="match status" value="1"/>
</dbReference>
<dbReference type="PIRSF" id="PIRSF005739">
    <property type="entry name" value="O-mtase"/>
    <property type="match status" value="1"/>
</dbReference>
<keyword evidence="9" id="KW-1185">Reference proteome</keyword>
<feature type="domain" description="O-methyltransferase C-terminal" evidence="6">
    <location>
        <begin position="128"/>
        <end position="333"/>
    </location>
</feature>
<dbReference type="InterPro" id="IPR001077">
    <property type="entry name" value="COMT_C"/>
</dbReference>
<gene>
    <name evidence="8" type="ORF">OSB04_000721</name>
</gene>
<evidence type="ECO:0000259" key="7">
    <source>
        <dbReference type="Pfam" id="PF08100"/>
    </source>
</evidence>
<dbReference type="InterPro" id="IPR036390">
    <property type="entry name" value="WH_DNA-bd_sf"/>
</dbReference>
<evidence type="ECO:0000256" key="5">
    <source>
        <dbReference type="PIRSR" id="PIRSR005739-1"/>
    </source>
</evidence>
<feature type="domain" description="O-methyltransferase dimerisation" evidence="7">
    <location>
        <begin position="13"/>
        <end position="105"/>
    </location>
</feature>
<dbReference type="GO" id="GO:0046983">
    <property type="term" value="F:protein dimerization activity"/>
    <property type="evidence" value="ECO:0007669"/>
    <property type="project" value="InterPro"/>
</dbReference>
<dbReference type="Gene3D" id="3.40.50.150">
    <property type="entry name" value="Vaccinia Virus protein VP39"/>
    <property type="match status" value="1"/>
</dbReference>
<evidence type="ECO:0000256" key="3">
    <source>
        <dbReference type="ARBA" id="ARBA00022691"/>
    </source>
</evidence>
<dbReference type="EMBL" id="JARYMX010000001">
    <property type="protein sequence ID" value="KAJ9564755.1"/>
    <property type="molecule type" value="Genomic_DNA"/>
</dbReference>
<dbReference type="InterPro" id="IPR016461">
    <property type="entry name" value="COMT-like"/>
</dbReference>
<dbReference type="InterPro" id="IPR012967">
    <property type="entry name" value="COMT_dimerisation"/>
</dbReference>
<sequence>MKMGSNKEFTYAMQLVTSISLPLVLENAMKLGVLEVIAEASPNAKLSAHEIACALSIPNQDASNMLDRMLQFLASYSIVTCTQWDRELKSGQVYGLAPVAKYLIRNEDGVSLAPLLELNLDKVLINNWFKLKDAVVEGGVPFAKVYGTNAFEYPKLDTRFNRIFNHAMVNHSTIVIKEILKCYHGFNNVKHLVDVGGGVGATLNMIISKHPTITAINFDLPHVIQDAPFYRGIKHVEGDMFLDVPQGDAIFMKWILHDWSDEHCVKLLKNCYKVLPEDGKVIVVEAVRPSLLDTSTSTKATIHMDAILMTHYVGGKERTEDEFLALAKCAGFARIKKECQVCNMWVMELYK</sequence>
<dbReference type="GO" id="GO:0008757">
    <property type="term" value="F:S-adenosylmethionine-dependent methyltransferase activity"/>
    <property type="evidence" value="ECO:0007669"/>
    <property type="project" value="UniProtKB-ARBA"/>
</dbReference>
<dbReference type="GO" id="GO:0009805">
    <property type="term" value="P:coumarin biosynthetic process"/>
    <property type="evidence" value="ECO:0007669"/>
    <property type="project" value="UniProtKB-ARBA"/>
</dbReference>
<dbReference type="AlphaFoldDB" id="A0AA38WS92"/>
<dbReference type="SUPFAM" id="SSF46785">
    <property type="entry name" value="Winged helix' DNA-binding domain"/>
    <property type="match status" value="1"/>
</dbReference>
<dbReference type="Pfam" id="PF08100">
    <property type="entry name" value="Dimerisation"/>
    <property type="match status" value="1"/>
</dbReference>
<evidence type="ECO:0000259" key="6">
    <source>
        <dbReference type="Pfam" id="PF00891"/>
    </source>
</evidence>
<name>A0AA38WS92_9ASTR</name>
<proteinExistence type="inferred from homology"/>
<keyword evidence="3" id="KW-0949">S-adenosyl-L-methionine</keyword>
<organism evidence="8 9">
    <name type="scientific">Centaurea solstitialis</name>
    <name type="common">yellow star-thistle</name>
    <dbReference type="NCBI Taxonomy" id="347529"/>
    <lineage>
        <taxon>Eukaryota</taxon>
        <taxon>Viridiplantae</taxon>
        <taxon>Streptophyta</taxon>
        <taxon>Embryophyta</taxon>
        <taxon>Tracheophyta</taxon>
        <taxon>Spermatophyta</taxon>
        <taxon>Magnoliopsida</taxon>
        <taxon>eudicotyledons</taxon>
        <taxon>Gunneridae</taxon>
        <taxon>Pentapetalae</taxon>
        <taxon>asterids</taxon>
        <taxon>campanulids</taxon>
        <taxon>Asterales</taxon>
        <taxon>Asteraceae</taxon>
        <taxon>Carduoideae</taxon>
        <taxon>Cardueae</taxon>
        <taxon>Centaureinae</taxon>
        <taxon>Centaurea</taxon>
    </lineage>
</organism>
<evidence type="ECO:0000256" key="2">
    <source>
        <dbReference type="ARBA" id="ARBA00022679"/>
    </source>
</evidence>
<dbReference type="Pfam" id="PF00891">
    <property type="entry name" value="Methyltransf_2"/>
    <property type="match status" value="1"/>
</dbReference>
<feature type="active site" description="Proton acceptor" evidence="5">
    <location>
        <position position="257"/>
    </location>
</feature>
<dbReference type="GO" id="GO:0032259">
    <property type="term" value="P:methylation"/>
    <property type="evidence" value="ECO:0007669"/>
    <property type="project" value="UniProtKB-KW"/>
</dbReference>
<evidence type="ECO:0000313" key="9">
    <source>
        <dbReference type="Proteomes" id="UP001172457"/>
    </source>
</evidence>
<dbReference type="PROSITE" id="PS51683">
    <property type="entry name" value="SAM_OMT_II"/>
    <property type="match status" value="1"/>
</dbReference>
<dbReference type="Gene3D" id="1.10.10.10">
    <property type="entry name" value="Winged helix-like DNA-binding domain superfamily/Winged helix DNA-binding domain"/>
    <property type="match status" value="1"/>
</dbReference>
<reference evidence="8" key="1">
    <citation type="submission" date="2023-03" db="EMBL/GenBank/DDBJ databases">
        <title>Chromosome-scale reference genome and RAD-based genetic map of yellow starthistle (Centaurea solstitialis) reveal putative structural variation and QTLs associated with invader traits.</title>
        <authorList>
            <person name="Reatini B."/>
            <person name="Cang F.A."/>
            <person name="Jiang Q."/>
            <person name="Mckibben M.T.W."/>
            <person name="Barker M.S."/>
            <person name="Rieseberg L.H."/>
            <person name="Dlugosch K.M."/>
        </authorList>
    </citation>
    <scope>NUCLEOTIDE SEQUENCE</scope>
    <source>
        <strain evidence="8">CAN-66</strain>
        <tissue evidence="8">Leaf</tissue>
    </source>
</reference>
<dbReference type="SUPFAM" id="SSF53335">
    <property type="entry name" value="S-adenosyl-L-methionine-dependent methyltransferases"/>
    <property type="match status" value="1"/>
</dbReference>
<dbReference type="PANTHER" id="PTHR11746">
    <property type="entry name" value="O-METHYLTRANSFERASE"/>
    <property type="match status" value="1"/>
</dbReference>